<evidence type="ECO:0000256" key="1">
    <source>
        <dbReference type="ARBA" id="ARBA00022729"/>
    </source>
</evidence>
<feature type="signal peptide" evidence="2">
    <location>
        <begin position="1"/>
        <end position="20"/>
    </location>
</feature>
<evidence type="ECO:0000259" key="4">
    <source>
        <dbReference type="Pfam" id="PF16331"/>
    </source>
</evidence>
<keyword evidence="2" id="KW-0132">Cell division</keyword>
<protein>
    <recommendedName>
        <fullName evidence="2">Cell division coordinator CpoB</fullName>
    </recommendedName>
</protein>
<keyword evidence="6" id="KW-1185">Reference proteome</keyword>
<dbReference type="Pfam" id="PF16331">
    <property type="entry name" value="TolA_bind_tri"/>
    <property type="match status" value="1"/>
</dbReference>
<dbReference type="GO" id="GO:0070206">
    <property type="term" value="P:protein trimerization"/>
    <property type="evidence" value="ECO:0007669"/>
    <property type="project" value="InterPro"/>
</dbReference>
<evidence type="ECO:0000313" key="6">
    <source>
        <dbReference type="Proteomes" id="UP000285575"/>
    </source>
</evidence>
<reference evidence="5 6" key="1">
    <citation type="submission" date="2019-01" db="EMBL/GenBank/DDBJ databases">
        <authorList>
            <person name="Chen W.-M."/>
        </authorList>
    </citation>
    <scope>NUCLEOTIDE SEQUENCE [LARGE SCALE GENOMIC DNA]</scope>
    <source>
        <strain evidence="5 6">KYPY4</strain>
    </source>
</reference>
<dbReference type="InterPro" id="IPR039565">
    <property type="entry name" value="BamD-like"/>
</dbReference>
<dbReference type="InterPro" id="IPR011990">
    <property type="entry name" value="TPR-like_helical_dom_sf"/>
</dbReference>
<dbReference type="EMBL" id="SACR01000002">
    <property type="protein sequence ID" value="RVU47809.1"/>
    <property type="molecule type" value="Genomic_DNA"/>
</dbReference>
<keyword evidence="2" id="KW-0131">Cell cycle</keyword>
<dbReference type="InterPro" id="IPR032519">
    <property type="entry name" value="YbgF_tri"/>
</dbReference>
<sequence precursor="true">MSRAAVLALSLGGTVGAAHAIFSDDEARKAIVDLRNRVTAVEDAGKARSAELAAANAQLLEQLTALRRSMLDLNNQLEAMRGELAKLRGNDEQMMRDVAEMQARQKDVSQSLDDRLRKIEPVKVSIDGREAIVEQDEKRAYEEAIAAIRGGDFDKSVALLTTFQRRFIGSAYTDSARFWLGNALYGKRDYKEAITAFRAFVAGAAEHPRAPEALLALANSQAEMKDPRGARRTIEELMKTYPDSEAAQAGKERLASIK</sequence>
<accession>A0A437RM13</accession>
<dbReference type="Pfam" id="PF13525">
    <property type="entry name" value="YfiO"/>
    <property type="match status" value="1"/>
</dbReference>
<comment type="function">
    <text evidence="2">Mediates coordination of peptidoglycan synthesis and outer membrane constriction during cell division.</text>
</comment>
<gene>
    <name evidence="5" type="primary">ybgF</name>
    <name evidence="2" type="synonym">cpoB</name>
    <name evidence="5" type="ORF">EOE66_05880</name>
</gene>
<feature type="coiled-coil region" evidence="2">
    <location>
        <begin position="56"/>
        <end position="90"/>
    </location>
</feature>
<dbReference type="HAMAP" id="MF_02066">
    <property type="entry name" value="CpoB"/>
    <property type="match status" value="1"/>
</dbReference>
<dbReference type="SUPFAM" id="SSF48452">
    <property type="entry name" value="TPR-like"/>
    <property type="match status" value="1"/>
</dbReference>
<proteinExistence type="inferred from homology"/>
<dbReference type="GO" id="GO:0030288">
    <property type="term" value="C:outer membrane-bounded periplasmic space"/>
    <property type="evidence" value="ECO:0007669"/>
    <property type="project" value="UniProtKB-UniRule"/>
</dbReference>
<keyword evidence="1 2" id="KW-0732">Signal</keyword>
<comment type="subcellular location">
    <subcellularLocation>
        <location evidence="2">Periplasm</location>
    </subcellularLocation>
</comment>
<dbReference type="AlphaFoldDB" id="A0A437RM13"/>
<name>A0A437RM13_9BURK</name>
<organism evidence="5 6">
    <name type="scientific">Rubrivivax rivuli</name>
    <dbReference type="NCBI Taxonomy" id="1862385"/>
    <lineage>
        <taxon>Bacteria</taxon>
        <taxon>Pseudomonadati</taxon>
        <taxon>Pseudomonadota</taxon>
        <taxon>Betaproteobacteria</taxon>
        <taxon>Burkholderiales</taxon>
        <taxon>Sphaerotilaceae</taxon>
        <taxon>Rubrivivax</taxon>
    </lineage>
</organism>
<keyword evidence="2" id="KW-0175">Coiled coil</keyword>
<dbReference type="Proteomes" id="UP000285575">
    <property type="component" value="Unassembled WGS sequence"/>
</dbReference>
<evidence type="ECO:0000313" key="5">
    <source>
        <dbReference type="EMBL" id="RVU47809.1"/>
    </source>
</evidence>
<dbReference type="GO" id="GO:0043093">
    <property type="term" value="P:FtsZ-dependent cytokinesis"/>
    <property type="evidence" value="ECO:0007669"/>
    <property type="project" value="UniProtKB-UniRule"/>
</dbReference>
<evidence type="ECO:0000256" key="2">
    <source>
        <dbReference type="HAMAP-Rule" id="MF_02066"/>
    </source>
</evidence>
<feature type="domain" description="Outer membrane lipoprotein BamD-like" evidence="3">
    <location>
        <begin position="135"/>
        <end position="258"/>
    </location>
</feature>
<comment type="similarity">
    <text evidence="2">Belongs to the CpoB family.</text>
</comment>
<dbReference type="InterPro" id="IPR034706">
    <property type="entry name" value="CpoB"/>
</dbReference>
<dbReference type="Gene3D" id="1.25.40.10">
    <property type="entry name" value="Tetratricopeptide repeat domain"/>
    <property type="match status" value="1"/>
</dbReference>
<dbReference type="Gene3D" id="1.20.5.110">
    <property type="match status" value="1"/>
</dbReference>
<keyword evidence="2" id="KW-0574">Periplasm</keyword>
<evidence type="ECO:0000259" key="3">
    <source>
        <dbReference type="Pfam" id="PF13525"/>
    </source>
</evidence>
<dbReference type="InterPro" id="IPR014162">
    <property type="entry name" value="CpoB_C"/>
</dbReference>
<feature type="domain" description="YbgF trimerisation" evidence="4">
    <location>
        <begin position="58"/>
        <end position="121"/>
    </location>
</feature>
<dbReference type="OrthoDB" id="8525418at2"/>
<dbReference type="NCBIfam" id="TIGR02795">
    <property type="entry name" value="tol_pal_ybgF"/>
    <property type="match status" value="1"/>
</dbReference>
<comment type="caution">
    <text evidence="5">The sequence shown here is derived from an EMBL/GenBank/DDBJ whole genome shotgun (WGS) entry which is preliminary data.</text>
</comment>
<feature type="chain" id="PRO_5019595251" description="Cell division coordinator CpoB" evidence="2">
    <location>
        <begin position="21"/>
        <end position="258"/>
    </location>
</feature>